<reference evidence="2 3" key="1">
    <citation type="journal article" date="2015" name="Genome Biol. Evol.">
        <title>The genome of winter moth (Operophtera brumata) provides a genomic perspective on sexual dimorphism and phenology.</title>
        <authorList>
            <person name="Derks M.F."/>
            <person name="Smit S."/>
            <person name="Salis L."/>
            <person name="Schijlen E."/>
            <person name="Bossers A."/>
            <person name="Mateman C."/>
            <person name="Pijl A.S."/>
            <person name="de Ridder D."/>
            <person name="Groenen M.A."/>
            <person name="Visser M.E."/>
            <person name="Megens H.J."/>
        </authorList>
    </citation>
    <scope>NUCLEOTIDE SEQUENCE [LARGE SCALE GENOMIC DNA]</scope>
    <source>
        <strain evidence="2">WM2013NL</strain>
        <tissue evidence="2">Head and thorax</tissue>
    </source>
</reference>
<organism evidence="2 3">
    <name type="scientific">Operophtera brumata</name>
    <name type="common">Winter moth</name>
    <name type="synonym">Phalaena brumata</name>
    <dbReference type="NCBI Taxonomy" id="104452"/>
    <lineage>
        <taxon>Eukaryota</taxon>
        <taxon>Metazoa</taxon>
        <taxon>Ecdysozoa</taxon>
        <taxon>Arthropoda</taxon>
        <taxon>Hexapoda</taxon>
        <taxon>Insecta</taxon>
        <taxon>Pterygota</taxon>
        <taxon>Neoptera</taxon>
        <taxon>Endopterygota</taxon>
        <taxon>Lepidoptera</taxon>
        <taxon>Glossata</taxon>
        <taxon>Ditrysia</taxon>
        <taxon>Geometroidea</taxon>
        <taxon>Geometridae</taxon>
        <taxon>Larentiinae</taxon>
        <taxon>Operophtera</taxon>
    </lineage>
</organism>
<keyword evidence="3" id="KW-1185">Reference proteome</keyword>
<feature type="non-terminal residue" evidence="2">
    <location>
        <position position="98"/>
    </location>
</feature>
<dbReference type="AlphaFoldDB" id="A0A0L7KUK6"/>
<name>A0A0L7KUK6_OPEBR</name>
<dbReference type="EMBL" id="JTDY01005493">
    <property type="protein sequence ID" value="KOB66943.1"/>
    <property type="molecule type" value="Genomic_DNA"/>
</dbReference>
<comment type="caution">
    <text evidence="2">The sequence shown here is derived from an EMBL/GenBank/DDBJ whole genome shotgun (WGS) entry which is preliminary data.</text>
</comment>
<accession>A0A0L7KUK6</accession>
<evidence type="ECO:0000313" key="3">
    <source>
        <dbReference type="Proteomes" id="UP000037510"/>
    </source>
</evidence>
<feature type="region of interest" description="Disordered" evidence="1">
    <location>
        <begin position="66"/>
        <end position="98"/>
    </location>
</feature>
<protein>
    <submittedName>
        <fullName evidence="2">Alpha-L-rhamnosidase N-terminal domain protein</fullName>
    </submittedName>
</protein>
<gene>
    <name evidence="2" type="ORF">OBRU01_20531</name>
</gene>
<evidence type="ECO:0000256" key="1">
    <source>
        <dbReference type="SAM" id="MobiDB-lite"/>
    </source>
</evidence>
<feature type="non-terminal residue" evidence="2">
    <location>
        <position position="1"/>
    </location>
</feature>
<proteinExistence type="predicted"/>
<sequence>PCSTSRIRCPGYVSAGASADEPWWQMGEVCAWVAGRGTSEGSGCSPGQLQRADECPFDMQCEIQKMKDADSKPTKGAKTTGKAKESEKGKDKKKTKKR</sequence>
<dbReference type="Proteomes" id="UP000037510">
    <property type="component" value="Unassembled WGS sequence"/>
</dbReference>
<evidence type="ECO:0000313" key="2">
    <source>
        <dbReference type="EMBL" id="KOB66943.1"/>
    </source>
</evidence>